<dbReference type="EMBL" id="DWYS01000105">
    <property type="protein sequence ID" value="HJB07974.1"/>
    <property type="molecule type" value="Genomic_DNA"/>
</dbReference>
<comment type="caution">
    <text evidence="9">The sequence shown here is derived from an EMBL/GenBank/DDBJ whole genome shotgun (WGS) entry which is preliminary data.</text>
</comment>
<dbReference type="InterPro" id="IPR000917">
    <property type="entry name" value="Sulfatase_N"/>
</dbReference>
<dbReference type="PANTHER" id="PTHR47371">
    <property type="entry name" value="LIPOTEICHOIC ACID SYNTHASE"/>
    <property type="match status" value="1"/>
</dbReference>
<accession>A0A9D2L8J8</accession>
<keyword evidence="6 7" id="KW-0472">Membrane</keyword>
<keyword evidence="5 7" id="KW-1133">Transmembrane helix</keyword>
<dbReference type="PANTHER" id="PTHR47371:SF3">
    <property type="entry name" value="PHOSPHOGLYCEROL TRANSFERASE I"/>
    <property type="match status" value="1"/>
</dbReference>
<feature type="transmembrane region" description="Helical" evidence="7">
    <location>
        <begin position="21"/>
        <end position="44"/>
    </location>
</feature>
<evidence type="ECO:0000313" key="10">
    <source>
        <dbReference type="Proteomes" id="UP000886804"/>
    </source>
</evidence>
<evidence type="ECO:0000256" key="5">
    <source>
        <dbReference type="ARBA" id="ARBA00022989"/>
    </source>
</evidence>
<dbReference type="InterPro" id="IPR050448">
    <property type="entry name" value="OpgB/LTA_synthase_biosynth"/>
</dbReference>
<protein>
    <submittedName>
        <fullName evidence="9">LTA synthase family protein</fullName>
    </submittedName>
</protein>
<evidence type="ECO:0000256" key="6">
    <source>
        <dbReference type="ARBA" id="ARBA00023136"/>
    </source>
</evidence>
<feature type="transmembrane region" description="Helical" evidence="7">
    <location>
        <begin position="161"/>
        <end position="178"/>
    </location>
</feature>
<proteinExistence type="predicted"/>
<feature type="transmembrane region" description="Helical" evidence="7">
    <location>
        <begin position="50"/>
        <end position="70"/>
    </location>
</feature>
<dbReference type="Proteomes" id="UP000886804">
    <property type="component" value="Unassembled WGS sequence"/>
</dbReference>
<comment type="subcellular location">
    <subcellularLocation>
        <location evidence="1">Cell membrane</location>
        <topology evidence="1">Multi-pass membrane protein</topology>
    </subcellularLocation>
</comment>
<dbReference type="SUPFAM" id="SSF53649">
    <property type="entry name" value="Alkaline phosphatase-like"/>
    <property type="match status" value="1"/>
</dbReference>
<evidence type="ECO:0000256" key="7">
    <source>
        <dbReference type="SAM" id="Phobius"/>
    </source>
</evidence>
<organism evidence="9 10">
    <name type="scientific">Candidatus Enterocloster faecavium</name>
    <dbReference type="NCBI Taxonomy" id="2838560"/>
    <lineage>
        <taxon>Bacteria</taxon>
        <taxon>Bacillati</taxon>
        <taxon>Bacillota</taxon>
        <taxon>Clostridia</taxon>
        <taxon>Lachnospirales</taxon>
        <taxon>Lachnospiraceae</taxon>
        <taxon>Enterocloster</taxon>
    </lineage>
</organism>
<evidence type="ECO:0000259" key="8">
    <source>
        <dbReference type="Pfam" id="PF00884"/>
    </source>
</evidence>
<reference evidence="9" key="1">
    <citation type="journal article" date="2021" name="PeerJ">
        <title>Extensive microbial diversity within the chicken gut microbiome revealed by metagenomics and culture.</title>
        <authorList>
            <person name="Gilroy R."/>
            <person name="Ravi A."/>
            <person name="Getino M."/>
            <person name="Pursley I."/>
            <person name="Horton D.L."/>
            <person name="Alikhan N.F."/>
            <person name="Baker D."/>
            <person name="Gharbi K."/>
            <person name="Hall N."/>
            <person name="Watson M."/>
            <person name="Adriaenssens E.M."/>
            <person name="Foster-Nyarko E."/>
            <person name="Jarju S."/>
            <person name="Secka A."/>
            <person name="Antonio M."/>
            <person name="Oren A."/>
            <person name="Chaudhuri R.R."/>
            <person name="La Ragione R."/>
            <person name="Hildebrand F."/>
            <person name="Pallen M.J."/>
        </authorList>
    </citation>
    <scope>NUCLEOTIDE SEQUENCE</scope>
    <source>
        <strain evidence="9">CHK188-4685</strain>
    </source>
</reference>
<keyword evidence="4 7" id="KW-0812">Transmembrane</keyword>
<dbReference type="Pfam" id="PF00884">
    <property type="entry name" value="Sulfatase"/>
    <property type="match status" value="1"/>
</dbReference>
<feature type="domain" description="Sulfatase N-terminal" evidence="8">
    <location>
        <begin position="248"/>
        <end position="544"/>
    </location>
</feature>
<keyword evidence="3" id="KW-1003">Cell membrane</keyword>
<sequence length="603" mass="67834">MDQKRRMSVMMKQWLHGKGRQTAFALLLLAATPLTAFFLMQWIYAGSLSAYPLHVVLGNGVCLAFVYYLIAGLTGRLLLGSLLTHLAAGLLGAANYFVAAFRGNPVLPWDLTALGTAAAVSGTYRYRPTLQMTLALLAAGAAACLMFCFRKRRALCLRNKWLRAGLFCLGILCLRPVVRPEILEHWGITTDVWDQKGAYRSQGVLASFLCNTRFMEVEKPAGYSRRSYQNLLGKAKTSHREKEAGQTPHVIAIMNESWADFEEFGNLSLNESVMDEIRTLDGIFGHAYTSVFGAGTSASEFEFLTGNTMAFLPSGSIPYQQYILEPTDSLASLLRDKGYRCLALHPGERDSWQRNQAYPLLGFEEFLCGEDFEVPVTEEHGYISDASSFDQLVRMFEERQEGERMFLFNVTIQNHGSYTDEDYEAKVHLTDEPGAYPMAEQYLTLEGETQKAFLELIRYLKNEPEPVLVVMFGDHQPAVEQEFLDKAYGVKQEDMTMEEYMGKFRVPFVIWANYPLPAPEEIGLDPEITSLNFLAQYVLECAGISGDDYGEFLKGVSRSLPALTFAGYFDRQGEAYSHLETNEYGELIEEYQTVQYGELFGDT</sequence>
<evidence type="ECO:0000313" key="9">
    <source>
        <dbReference type="EMBL" id="HJB07974.1"/>
    </source>
</evidence>
<feature type="transmembrane region" description="Helical" evidence="7">
    <location>
        <begin position="130"/>
        <end position="149"/>
    </location>
</feature>
<dbReference type="Gene3D" id="3.40.720.10">
    <property type="entry name" value="Alkaline Phosphatase, subunit A"/>
    <property type="match status" value="1"/>
</dbReference>
<feature type="transmembrane region" description="Helical" evidence="7">
    <location>
        <begin position="77"/>
        <end position="99"/>
    </location>
</feature>
<evidence type="ECO:0000256" key="2">
    <source>
        <dbReference type="ARBA" id="ARBA00004936"/>
    </source>
</evidence>
<evidence type="ECO:0000256" key="1">
    <source>
        <dbReference type="ARBA" id="ARBA00004651"/>
    </source>
</evidence>
<reference evidence="9" key="2">
    <citation type="submission" date="2021-04" db="EMBL/GenBank/DDBJ databases">
        <authorList>
            <person name="Gilroy R."/>
        </authorList>
    </citation>
    <scope>NUCLEOTIDE SEQUENCE</scope>
    <source>
        <strain evidence="9">CHK188-4685</strain>
    </source>
</reference>
<dbReference type="GO" id="GO:0005886">
    <property type="term" value="C:plasma membrane"/>
    <property type="evidence" value="ECO:0007669"/>
    <property type="project" value="UniProtKB-SubCell"/>
</dbReference>
<dbReference type="AlphaFoldDB" id="A0A9D2L8J8"/>
<gene>
    <name evidence="9" type="ORF">H9716_08955</name>
</gene>
<evidence type="ECO:0000256" key="3">
    <source>
        <dbReference type="ARBA" id="ARBA00022475"/>
    </source>
</evidence>
<dbReference type="CDD" id="cd16015">
    <property type="entry name" value="LTA_synthase"/>
    <property type="match status" value="1"/>
</dbReference>
<dbReference type="InterPro" id="IPR017850">
    <property type="entry name" value="Alkaline_phosphatase_core_sf"/>
</dbReference>
<name>A0A9D2L8J8_9FIRM</name>
<evidence type="ECO:0000256" key="4">
    <source>
        <dbReference type="ARBA" id="ARBA00022692"/>
    </source>
</evidence>
<comment type="pathway">
    <text evidence="2">Cell wall biogenesis; lipoteichoic acid biosynthesis.</text>
</comment>